<dbReference type="Proteomes" id="UP000694563">
    <property type="component" value="Chromosome 5"/>
</dbReference>
<evidence type="ECO:0000313" key="1">
    <source>
        <dbReference type="Ensembl" id="ENSCUSP00005025886.1"/>
    </source>
</evidence>
<keyword evidence="2" id="KW-1185">Reference proteome</keyword>
<protein>
    <submittedName>
        <fullName evidence="1">Uncharacterized protein</fullName>
    </submittedName>
</protein>
<name>A0A8C3VAH4_CATUS</name>
<dbReference type="Ensembl" id="ENSCUST00005026808.1">
    <property type="protein sequence ID" value="ENSCUSP00005025886.1"/>
    <property type="gene ID" value="ENSCUSG00005016073.1"/>
</dbReference>
<proteinExistence type="predicted"/>
<sequence>ICTEGWLNMRTQKCHAVKPDINEFLGKAPRTYPGIVGDTAGAITQLAGKCSLPMKGSFSSARGFFIQMNADCSTFPDGQLPSEFTKVPVQTVFWHNF</sequence>
<reference evidence="1" key="1">
    <citation type="submission" date="2020-10" db="EMBL/GenBank/DDBJ databases">
        <title>Catharus ustulatus (Swainson's thrush) genome, bCatUst1, primary haplotype v2.</title>
        <authorList>
            <person name="Delmore K."/>
            <person name="Vafadar M."/>
            <person name="Formenti G."/>
            <person name="Chow W."/>
            <person name="Pelan S."/>
            <person name="Howe K."/>
            <person name="Rhie A."/>
            <person name="Mountcastle J."/>
            <person name="Haase B."/>
            <person name="Fedrigo O."/>
            <person name="Jarvis E.D."/>
        </authorList>
    </citation>
    <scope>NUCLEOTIDE SEQUENCE [LARGE SCALE GENOMIC DNA]</scope>
</reference>
<dbReference type="AlphaFoldDB" id="A0A8C3VAH4"/>
<reference evidence="1" key="3">
    <citation type="submission" date="2025-09" db="UniProtKB">
        <authorList>
            <consortium name="Ensembl"/>
        </authorList>
    </citation>
    <scope>IDENTIFICATION</scope>
</reference>
<reference evidence="1" key="2">
    <citation type="submission" date="2025-08" db="UniProtKB">
        <authorList>
            <consortium name="Ensembl"/>
        </authorList>
    </citation>
    <scope>IDENTIFICATION</scope>
</reference>
<organism evidence="1 2">
    <name type="scientific">Catharus ustulatus</name>
    <name type="common">Russet-backed thrush</name>
    <name type="synonym">Hylocichla ustulatus</name>
    <dbReference type="NCBI Taxonomy" id="91951"/>
    <lineage>
        <taxon>Eukaryota</taxon>
        <taxon>Metazoa</taxon>
        <taxon>Chordata</taxon>
        <taxon>Craniata</taxon>
        <taxon>Vertebrata</taxon>
        <taxon>Euteleostomi</taxon>
        <taxon>Archelosauria</taxon>
        <taxon>Archosauria</taxon>
        <taxon>Dinosauria</taxon>
        <taxon>Saurischia</taxon>
        <taxon>Theropoda</taxon>
        <taxon>Coelurosauria</taxon>
        <taxon>Aves</taxon>
        <taxon>Neognathae</taxon>
        <taxon>Neoaves</taxon>
        <taxon>Telluraves</taxon>
        <taxon>Australaves</taxon>
        <taxon>Passeriformes</taxon>
        <taxon>Turdidae</taxon>
        <taxon>Catharus</taxon>
    </lineage>
</organism>
<evidence type="ECO:0000313" key="2">
    <source>
        <dbReference type="Proteomes" id="UP000694563"/>
    </source>
</evidence>
<accession>A0A8C3VAH4</accession>